<dbReference type="Pfam" id="PF02657">
    <property type="entry name" value="SufE"/>
    <property type="match status" value="1"/>
</dbReference>
<comment type="similarity">
    <text evidence="1">Belongs to the SufE family.</text>
</comment>
<organism evidence="3 4">
    <name type="scientific">Oharaeibacter diazotrophicus</name>
    <dbReference type="NCBI Taxonomy" id="1920512"/>
    <lineage>
        <taxon>Bacteria</taxon>
        <taxon>Pseudomonadati</taxon>
        <taxon>Pseudomonadota</taxon>
        <taxon>Alphaproteobacteria</taxon>
        <taxon>Hyphomicrobiales</taxon>
        <taxon>Pleomorphomonadaceae</taxon>
        <taxon>Oharaeibacter</taxon>
    </lineage>
</organism>
<sequence>MAATLDEIRDNFAFLDDWDDRMSYVIELGRALPPFPEEARTDANKVRGCASQVWLSTRIERADGEPRLVFVGDSDAFIVRGLIAILEAAYSGRPAREILAGDPEAIFDELDLKGHLTAQRSNGLRSMVDRIRREAAAAG</sequence>
<protein>
    <submittedName>
        <fullName evidence="3">Cysteine desulfuration protein SufE</fullName>
    </submittedName>
</protein>
<reference evidence="3 4" key="1">
    <citation type="submission" date="2019-03" db="EMBL/GenBank/DDBJ databases">
        <title>Genomic Encyclopedia of Type Strains, Phase IV (KMG-IV): sequencing the most valuable type-strain genomes for metagenomic binning, comparative biology and taxonomic classification.</title>
        <authorList>
            <person name="Goeker M."/>
        </authorList>
    </citation>
    <scope>NUCLEOTIDE SEQUENCE [LARGE SCALE GENOMIC DNA]</scope>
    <source>
        <strain evidence="3 4">DSM 102969</strain>
    </source>
</reference>
<evidence type="ECO:0000256" key="1">
    <source>
        <dbReference type="ARBA" id="ARBA00010282"/>
    </source>
</evidence>
<dbReference type="RefSeq" id="WP_126538040.1">
    <property type="nucleotide sequence ID" value="NZ_BSPM01000009.1"/>
</dbReference>
<feature type="domain" description="Fe-S metabolism associated" evidence="2">
    <location>
        <begin position="10"/>
        <end position="133"/>
    </location>
</feature>
<dbReference type="PANTHER" id="PTHR43597:SF5">
    <property type="entry name" value="SUFE-LIKE PROTEIN 2, CHLOROPLASTIC"/>
    <property type="match status" value="1"/>
</dbReference>
<evidence type="ECO:0000313" key="4">
    <source>
        <dbReference type="Proteomes" id="UP000294547"/>
    </source>
</evidence>
<proteinExistence type="inferred from homology"/>
<evidence type="ECO:0000313" key="3">
    <source>
        <dbReference type="EMBL" id="TDP83255.1"/>
    </source>
</evidence>
<comment type="caution">
    <text evidence="3">The sequence shown here is derived from an EMBL/GenBank/DDBJ whole genome shotgun (WGS) entry which is preliminary data.</text>
</comment>
<dbReference type="EMBL" id="SNXY01000009">
    <property type="protein sequence ID" value="TDP83255.1"/>
    <property type="molecule type" value="Genomic_DNA"/>
</dbReference>
<keyword evidence="4" id="KW-1185">Reference proteome</keyword>
<dbReference type="InterPro" id="IPR003808">
    <property type="entry name" value="Fe-S_metab-assoc_dom"/>
</dbReference>
<dbReference type="Proteomes" id="UP000294547">
    <property type="component" value="Unassembled WGS sequence"/>
</dbReference>
<gene>
    <name evidence="3" type="ORF">EDD54_3214</name>
</gene>
<dbReference type="AlphaFoldDB" id="A0A4R6RB98"/>
<dbReference type="SUPFAM" id="SSF82649">
    <property type="entry name" value="SufE/NifU"/>
    <property type="match status" value="1"/>
</dbReference>
<dbReference type="OrthoDB" id="9799320at2"/>
<dbReference type="PANTHER" id="PTHR43597">
    <property type="entry name" value="SULFUR ACCEPTOR PROTEIN CSDE"/>
    <property type="match status" value="1"/>
</dbReference>
<accession>A0A4R6RB98</accession>
<evidence type="ECO:0000259" key="2">
    <source>
        <dbReference type="Pfam" id="PF02657"/>
    </source>
</evidence>
<name>A0A4R6RB98_9HYPH</name>
<dbReference type="Gene3D" id="3.90.1010.10">
    <property type="match status" value="1"/>
</dbReference>